<name>A0A834IRC0_RHYFE</name>
<sequence>MKNIGRSLWGKRAGLSLPPRPLGDRTVWRFSDLPSIQRRRLCSGIGAAAAEDRTHGDGHRCETSFRLYLGGEAKDREGIIPDAVMEAVKQNDH</sequence>
<protein>
    <submittedName>
        <fullName evidence="1">Uncharacterized protein</fullName>
    </submittedName>
</protein>
<accession>A0A834IRC0</accession>
<dbReference type="AlphaFoldDB" id="A0A834IRC0"/>
<dbReference type="EMBL" id="JAACXV010000064">
    <property type="protein sequence ID" value="KAF7284944.1"/>
    <property type="molecule type" value="Genomic_DNA"/>
</dbReference>
<organism evidence="1 2">
    <name type="scientific">Rhynchophorus ferrugineus</name>
    <name type="common">Red palm weevil</name>
    <name type="synonym">Curculio ferrugineus</name>
    <dbReference type="NCBI Taxonomy" id="354439"/>
    <lineage>
        <taxon>Eukaryota</taxon>
        <taxon>Metazoa</taxon>
        <taxon>Ecdysozoa</taxon>
        <taxon>Arthropoda</taxon>
        <taxon>Hexapoda</taxon>
        <taxon>Insecta</taxon>
        <taxon>Pterygota</taxon>
        <taxon>Neoptera</taxon>
        <taxon>Endopterygota</taxon>
        <taxon>Coleoptera</taxon>
        <taxon>Polyphaga</taxon>
        <taxon>Cucujiformia</taxon>
        <taxon>Curculionidae</taxon>
        <taxon>Dryophthorinae</taxon>
        <taxon>Rhynchophorus</taxon>
    </lineage>
</organism>
<proteinExistence type="predicted"/>
<reference evidence="1" key="1">
    <citation type="submission" date="2020-08" db="EMBL/GenBank/DDBJ databases">
        <title>Genome sequencing and assembly of the red palm weevil Rhynchophorus ferrugineus.</title>
        <authorList>
            <person name="Dias G.B."/>
            <person name="Bergman C.M."/>
            <person name="Manee M."/>
        </authorList>
    </citation>
    <scope>NUCLEOTIDE SEQUENCE</scope>
    <source>
        <strain evidence="1">AA-2017</strain>
        <tissue evidence="1">Whole larva</tissue>
    </source>
</reference>
<evidence type="ECO:0000313" key="2">
    <source>
        <dbReference type="Proteomes" id="UP000625711"/>
    </source>
</evidence>
<evidence type="ECO:0000313" key="1">
    <source>
        <dbReference type="EMBL" id="KAF7284944.1"/>
    </source>
</evidence>
<keyword evidence="2" id="KW-1185">Reference proteome</keyword>
<dbReference type="Proteomes" id="UP000625711">
    <property type="component" value="Unassembled WGS sequence"/>
</dbReference>
<comment type="caution">
    <text evidence="1">The sequence shown here is derived from an EMBL/GenBank/DDBJ whole genome shotgun (WGS) entry which is preliminary data.</text>
</comment>
<gene>
    <name evidence="1" type="ORF">GWI33_013738</name>
</gene>